<dbReference type="PROSITE" id="PS51257">
    <property type="entry name" value="PROKAR_LIPOPROTEIN"/>
    <property type="match status" value="1"/>
</dbReference>
<evidence type="ECO:0000256" key="5">
    <source>
        <dbReference type="ARBA" id="ARBA00022837"/>
    </source>
</evidence>
<keyword evidence="3" id="KW-1029">Fimbrium biogenesis</keyword>
<evidence type="ECO:0000256" key="4">
    <source>
        <dbReference type="ARBA" id="ARBA00022723"/>
    </source>
</evidence>
<dbReference type="Gene3D" id="3.40.50.410">
    <property type="entry name" value="von Willebrand factor, type A domain"/>
    <property type="match status" value="2"/>
</dbReference>
<dbReference type="Gene3D" id="2.130.10.10">
    <property type="entry name" value="YVTN repeat-like/Quinoprotein amine dehydrogenase"/>
    <property type="match status" value="1"/>
</dbReference>
<sequence length="1354" mass="146368">MKSSRLSFVTALILSSCVTMTAWGDDLEIYLGNYDEAKIFPPNVLFIMDTSGSMTNKDGGTESRMLRVQNALTEVLSTTTNINAGLMRFSDYGGPILYPVANIDIAYNSELIYTTSESANDAHEINGSVNITDTEVVLTKGTSAVHSGYRFEDIDIPQGAVVKSAYLRFTSAQLDISNADLDFYGELEPDSTAFTTSASDISSRTKTAASVSWTSEYDFPISGEQLKTPDITPIIQEIIDQEDWCGGNALNVILKGVGASAASSKRVNSADEGTGGFPQLIVSYDDTTATGCIKRKEVYQINSNNNNVEERSNGKDATGSELTFHDDSNDYVAIRFDSVLIPNSAEVSTAKLVFTPYRSSGNETASMNISAINLDDFDDFKPHKNFMIRNIAKTASINMSMPQQSKNVEYTSPELKTLVQSVVNRSGWTPGNAMGFVMSDFVGFRGAYSYKGKPSGSVRLVVEYTGNAVPNSSLTVRDYLIGQVDQLTANGYTPIVDTLYEAANYYAGNDVLYGLERGPSNVPSSVRRSTRVSHPASYIGSPSVRPTGCDEANLSASDCVNEYIPDGATYISPISDFQCQTNNHIVLLSDGAANNNHSAGLVRDLLGIDSCEDSGGDACGVELVRNLANNEESVVGTKVYTHTIGFAANAEVNNFLNKLAVQGDGGFYTADNSENLVEAFNSILKTVKDVNTTFVSPGVAVNQLNRLTHRDDLYFALFKPAEGTVWPGNLKKFKLGGSQIKDKNGQPAVDSASGFFKDTAHSYWSVLQDGSNVEEGGAASRLTTSRNVYVFDSPGTITTSSNKLHEDNSNITAAMLSLQDAGSPEEMRELVLKWARGIDVRDEDGDSDYTDARQAMGDPIHAQPAVVDYSLTDSAIFVATNQGFLHSIDAETGSENFAIIPQDLLPNLSSFYEDSSTFSHVYGLDGDLVLRTVGNKTYLYVGMRRGGRNYYVFDVSNKTAPSLLYSIKGGTEGLERLGQTWSKPTITKVKMGGSVKNVMIVGGGYDDAQDDKSVRSPDAFGNAVYMFDADSGDLLWTASSDGADVNIADMQYGIPGRVSAIDRDADGLIDHMYVGDMGGQLFRFDIYNGESGDDFIKGAKIADFGGDNEEDNRRFYYGPDVSEVALGSDLYYAVAIGSGKRASPLDTVINDRFYMYRDASVFSLESDGTYSFPSVATEDDLYDATAHLLTSSDETEKGVENSAFATKSGWKIHLTTSGEKVLSSPLIIDYKIFFTTYVPAASSDGSCAPPSGTSRAYLVNLLDGNAVDDLNNDDTLAANDRVVELKLPGIPPDPRVFITDPTNPVVCLGTECAATTINVAEPCTSAFECLAENIYGEFERVKRSSWRTESEGDD</sequence>
<dbReference type="OrthoDB" id="7156875at2"/>
<dbReference type="SUPFAM" id="SSF50998">
    <property type="entry name" value="Quinoprotein alcohol dehydrogenase-like"/>
    <property type="match status" value="1"/>
</dbReference>
<keyword evidence="7" id="KW-0732">Signal</keyword>
<reference evidence="9 10" key="1">
    <citation type="submission" date="2018-11" db="EMBL/GenBank/DDBJ databases">
        <authorList>
            <person name="Ye M.-Q."/>
            <person name="Du Z.-J."/>
        </authorList>
    </citation>
    <scope>NUCLEOTIDE SEQUENCE [LARGE SCALE GENOMIC DNA]</scope>
    <source>
        <strain evidence="9 10">U0105</strain>
    </source>
</reference>
<dbReference type="InterPro" id="IPR015943">
    <property type="entry name" value="WD40/YVTN_repeat-like_dom_sf"/>
</dbReference>
<evidence type="ECO:0000256" key="7">
    <source>
        <dbReference type="SAM" id="SignalP"/>
    </source>
</evidence>
<evidence type="ECO:0000256" key="6">
    <source>
        <dbReference type="ARBA" id="ARBA00023263"/>
    </source>
</evidence>
<evidence type="ECO:0000256" key="2">
    <source>
        <dbReference type="ARBA" id="ARBA00008387"/>
    </source>
</evidence>
<dbReference type="SUPFAM" id="SSF53300">
    <property type="entry name" value="vWA-like"/>
    <property type="match status" value="1"/>
</dbReference>
<dbReference type="InterPro" id="IPR036465">
    <property type="entry name" value="vWFA_dom_sf"/>
</dbReference>
<keyword evidence="10" id="KW-1185">Reference proteome</keyword>
<feature type="chain" id="PRO_5018300584" evidence="7">
    <location>
        <begin position="22"/>
        <end position="1354"/>
    </location>
</feature>
<proteinExistence type="inferred from homology"/>
<dbReference type="InterPro" id="IPR011047">
    <property type="entry name" value="Quinoprotein_ADH-like_sf"/>
</dbReference>
<keyword evidence="4" id="KW-0479">Metal-binding</keyword>
<evidence type="ECO:0000313" key="9">
    <source>
        <dbReference type="EMBL" id="RPJ65621.1"/>
    </source>
</evidence>
<comment type="similarity">
    <text evidence="2">Belongs to the PilY1 family.</text>
</comment>
<dbReference type="EMBL" id="RPOK01000004">
    <property type="protein sequence ID" value="RPJ65621.1"/>
    <property type="molecule type" value="Genomic_DNA"/>
</dbReference>
<evidence type="ECO:0000256" key="3">
    <source>
        <dbReference type="ARBA" id="ARBA00022558"/>
    </source>
</evidence>
<dbReference type="Pfam" id="PF05567">
    <property type="entry name" value="T4P_PilY1"/>
    <property type="match status" value="1"/>
</dbReference>
<dbReference type="InterPro" id="IPR008707">
    <property type="entry name" value="B-propeller_PilY1"/>
</dbReference>
<organism evidence="9 10">
    <name type="scientific">Alteromonas sediminis</name>
    <dbReference type="NCBI Taxonomy" id="2259342"/>
    <lineage>
        <taxon>Bacteria</taxon>
        <taxon>Pseudomonadati</taxon>
        <taxon>Pseudomonadota</taxon>
        <taxon>Gammaproteobacteria</taxon>
        <taxon>Alteromonadales</taxon>
        <taxon>Alteromonadaceae</taxon>
        <taxon>Alteromonas/Salinimonas group</taxon>
        <taxon>Alteromonas</taxon>
    </lineage>
</organism>
<dbReference type="RefSeq" id="WP_124028253.1">
    <property type="nucleotide sequence ID" value="NZ_JBHRSN010000007.1"/>
</dbReference>
<comment type="subcellular location">
    <subcellularLocation>
        <location evidence="1">Fimbrium</location>
    </subcellularLocation>
</comment>
<accession>A0A3N5YKV5</accession>
<gene>
    <name evidence="9" type="ORF">DRW07_12405</name>
</gene>
<dbReference type="GO" id="GO:0046872">
    <property type="term" value="F:metal ion binding"/>
    <property type="evidence" value="ECO:0007669"/>
    <property type="project" value="UniProtKB-KW"/>
</dbReference>
<comment type="caution">
    <text evidence="9">The sequence shown here is derived from an EMBL/GenBank/DDBJ whole genome shotgun (WGS) entry which is preliminary data.</text>
</comment>
<dbReference type="Proteomes" id="UP000275281">
    <property type="component" value="Unassembled WGS sequence"/>
</dbReference>
<evidence type="ECO:0000259" key="8">
    <source>
        <dbReference type="Pfam" id="PF05567"/>
    </source>
</evidence>
<protein>
    <submittedName>
        <fullName evidence="9">Pilus assembly protein PilY</fullName>
    </submittedName>
</protein>
<evidence type="ECO:0000313" key="10">
    <source>
        <dbReference type="Proteomes" id="UP000275281"/>
    </source>
</evidence>
<feature type="signal peptide" evidence="7">
    <location>
        <begin position="1"/>
        <end position="21"/>
    </location>
</feature>
<feature type="domain" description="PilY1 beta-propeller" evidence="8">
    <location>
        <begin position="875"/>
        <end position="1094"/>
    </location>
</feature>
<evidence type="ECO:0000256" key="1">
    <source>
        <dbReference type="ARBA" id="ARBA00004561"/>
    </source>
</evidence>
<keyword evidence="6" id="KW-0281">Fimbrium</keyword>
<name>A0A3N5YKV5_9ALTE</name>
<keyword evidence="5" id="KW-0106">Calcium</keyword>
<dbReference type="GO" id="GO:0009289">
    <property type="term" value="C:pilus"/>
    <property type="evidence" value="ECO:0007669"/>
    <property type="project" value="UniProtKB-SubCell"/>
</dbReference>